<dbReference type="NCBIfam" id="NF004052">
    <property type="entry name" value="PRK05572.1"/>
    <property type="match status" value="1"/>
</dbReference>
<reference evidence="10" key="1">
    <citation type="submission" date="2017-11" db="EMBL/GenBank/DDBJ databases">
        <title>Three new genomes from thermophilic consortium.</title>
        <authorList>
            <person name="Quaggio R."/>
            <person name="Amgarten D."/>
            <person name="Setubal J.C."/>
        </authorList>
    </citation>
    <scope>NUCLEOTIDE SEQUENCE</scope>
    <source>
        <strain evidence="10">ZCTH01-B2</strain>
    </source>
</reference>
<protein>
    <recommendedName>
        <fullName evidence="7">RNA polymerase sigma factor</fullName>
    </recommendedName>
</protein>
<dbReference type="InterPro" id="IPR050239">
    <property type="entry name" value="Sigma-70_RNA_pol_init_factors"/>
</dbReference>
<dbReference type="InterPro" id="IPR014212">
    <property type="entry name" value="RNA_pol_sigma-G"/>
</dbReference>
<gene>
    <name evidence="10" type="primary">sigG</name>
    <name evidence="10" type="ORF">CWE10_01485</name>
</gene>
<evidence type="ECO:0000256" key="4">
    <source>
        <dbReference type="ARBA" id="ARBA00023082"/>
    </source>
</evidence>
<keyword evidence="3 7" id="KW-0805">Transcription regulation</keyword>
<feature type="domain" description="RNA polymerase sigma-70" evidence="9">
    <location>
        <begin position="227"/>
        <end position="253"/>
    </location>
</feature>
<comment type="similarity">
    <text evidence="1 7">Belongs to the sigma-70 factor family.</text>
</comment>
<keyword evidence="2" id="KW-0749">Sporulation</keyword>
<keyword evidence="6 7" id="KW-0804">Transcription</keyword>
<dbReference type="NCBIfam" id="TIGR02980">
    <property type="entry name" value="SigBFG"/>
    <property type="match status" value="1"/>
</dbReference>
<sequence>MMINKVEIPGVNTAKLPVLTNAQMRELFVRMRSGEKAARDELITGNLRLVLSVIQRFNNRGEYVDDLFQVGCIGLMKAIDNFDLGQNVKFSTYAVPMIIGEIRRYLRDNNPIRVSRSLRDIAYKALQVRDALVNRLSREPTVQEIADELGLPLEEIVYALDSIQEPVSLFEPLYNDGGDPIYVMDQVSDESQQDSQWLEGISIRQALHRLNERERLILTLRFFEGKTQMEVAEEIGISQAQVSRLEKAALSHMRKYV</sequence>
<dbReference type="GO" id="GO:0030435">
    <property type="term" value="P:sporulation resulting in formation of a cellular spore"/>
    <property type="evidence" value="ECO:0007669"/>
    <property type="project" value="UniProtKB-KW"/>
</dbReference>
<dbReference type="NCBIfam" id="TIGR02850">
    <property type="entry name" value="spore_sigG"/>
    <property type="match status" value="1"/>
</dbReference>
<evidence type="ECO:0000313" key="10">
    <source>
        <dbReference type="EMBL" id="MBY6274881.1"/>
    </source>
</evidence>
<dbReference type="Proteomes" id="UP000732377">
    <property type="component" value="Unassembled WGS sequence"/>
</dbReference>
<keyword evidence="4 7" id="KW-0731">Sigma factor</keyword>
<name>A0A953LG47_SYMTR</name>
<evidence type="ECO:0000259" key="8">
    <source>
        <dbReference type="PROSITE" id="PS00715"/>
    </source>
</evidence>
<dbReference type="AlphaFoldDB" id="A0A953LG47"/>
<dbReference type="InterPro" id="IPR013324">
    <property type="entry name" value="RNA_pol_sigma_r3/r4-like"/>
</dbReference>
<accession>A0A953LG47</accession>
<dbReference type="Gene3D" id="1.20.140.160">
    <property type="match status" value="1"/>
</dbReference>
<dbReference type="GO" id="GO:0006352">
    <property type="term" value="P:DNA-templated transcription initiation"/>
    <property type="evidence" value="ECO:0007669"/>
    <property type="project" value="InterPro"/>
</dbReference>
<dbReference type="EMBL" id="PIUK01000006">
    <property type="protein sequence ID" value="MBY6274881.1"/>
    <property type="molecule type" value="Genomic_DNA"/>
</dbReference>
<dbReference type="InterPro" id="IPR014284">
    <property type="entry name" value="RNA_pol_sigma-70_dom"/>
</dbReference>
<dbReference type="FunFam" id="1.20.120.1810:FF:000002">
    <property type="entry name" value="RNA polymerase sigma factor"/>
    <property type="match status" value="1"/>
</dbReference>
<dbReference type="NCBIfam" id="TIGR02937">
    <property type="entry name" value="sigma70-ECF"/>
    <property type="match status" value="1"/>
</dbReference>
<dbReference type="SUPFAM" id="SSF88946">
    <property type="entry name" value="Sigma2 domain of RNA polymerase sigma factors"/>
    <property type="match status" value="1"/>
</dbReference>
<evidence type="ECO:0000259" key="9">
    <source>
        <dbReference type="PROSITE" id="PS00716"/>
    </source>
</evidence>
<dbReference type="PIRSF" id="PIRSF000770">
    <property type="entry name" value="RNA_pol_sigma-SigE/K"/>
    <property type="match status" value="1"/>
</dbReference>
<dbReference type="InterPro" id="IPR007624">
    <property type="entry name" value="RNA_pol_sigma70_r3"/>
</dbReference>
<dbReference type="GO" id="GO:0003677">
    <property type="term" value="F:DNA binding"/>
    <property type="evidence" value="ECO:0007669"/>
    <property type="project" value="UniProtKB-KW"/>
</dbReference>
<dbReference type="NCBIfam" id="NF006071">
    <property type="entry name" value="PRK08215.1"/>
    <property type="match status" value="1"/>
</dbReference>
<dbReference type="Pfam" id="PF04545">
    <property type="entry name" value="Sigma70_r4"/>
    <property type="match status" value="1"/>
</dbReference>
<dbReference type="PANTHER" id="PTHR30603">
    <property type="entry name" value="RNA POLYMERASE SIGMA FACTOR RPO"/>
    <property type="match status" value="1"/>
</dbReference>
<evidence type="ECO:0000256" key="1">
    <source>
        <dbReference type="ARBA" id="ARBA00007788"/>
    </source>
</evidence>
<dbReference type="Pfam" id="PF04542">
    <property type="entry name" value="Sigma70_r2"/>
    <property type="match status" value="1"/>
</dbReference>
<dbReference type="InterPro" id="IPR000943">
    <property type="entry name" value="RNA_pol_sigma70"/>
</dbReference>
<keyword evidence="5 7" id="KW-0238">DNA-binding</keyword>
<evidence type="ECO:0000256" key="6">
    <source>
        <dbReference type="ARBA" id="ARBA00023163"/>
    </source>
</evidence>
<dbReference type="PROSITE" id="PS00716">
    <property type="entry name" value="SIGMA70_2"/>
    <property type="match status" value="1"/>
</dbReference>
<dbReference type="RefSeq" id="WP_043713614.1">
    <property type="nucleotide sequence ID" value="NZ_PIUK01000006.1"/>
</dbReference>
<dbReference type="CDD" id="cd06171">
    <property type="entry name" value="Sigma70_r4"/>
    <property type="match status" value="1"/>
</dbReference>
<comment type="function">
    <text evidence="7">Sigma factors are initiation factors that promote the attachment of RNA polymerase to specific initiation sites and are then released.</text>
</comment>
<dbReference type="InterPro" id="IPR007627">
    <property type="entry name" value="RNA_pol_sigma70_r2"/>
</dbReference>
<proteinExistence type="inferred from homology"/>
<dbReference type="InterPro" id="IPR007630">
    <property type="entry name" value="RNA_pol_sigma70_r4"/>
</dbReference>
<comment type="caution">
    <text evidence="10">The sequence shown here is derived from an EMBL/GenBank/DDBJ whole genome shotgun (WGS) entry which is preliminary data.</text>
</comment>
<dbReference type="PROSITE" id="PS00715">
    <property type="entry name" value="SIGMA70_1"/>
    <property type="match status" value="1"/>
</dbReference>
<dbReference type="InterPro" id="IPR014322">
    <property type="entry name" value="RNA_pol_sigma-B/F/G"/>
</dbReference>
<organism evidence="10 11">
    <name type="scientific">Symbiobacterium thermophilum</name>
    <dbReference type="NCBI Taxonomy" id="2734"/>
    <lineage>
        <taxon>Bacteria</taxon>
        <taxon>Bacillati</taxon>
        <taxon>Bacillota</taxon>
        <taxon>Clostridia</taxon>
        <taxon>Eubacteriales</taxon>
        <taxon>Symbiobacteriaceae</taxon>
        <taxon>Symbiobacterium</taxon>
    </lineage>
</organism>
<feature type="domain" description="RNA polymerase sigma-70" evidence="8">
    <location>
        <begin position="66"/>
        <end position="79"/>
    </location>
</feature>
<dbReference type="Pfam" id="PF04539">
    <property type="entry name" value="Sigma70_r3"/>
    <property type="match status" value="1"/>
</dbReference>
<dbReference type="PRINTS" id="PR00046">
    <property type="entry name" value="SIGMA70FCT"/>
</dbReference>
<evidence type="ECO:0000313" key="11">
    <source>
        <dbReference type="Proteomes" id="UP000732377"/>
    </source>
</evidence>
<dbReference type="GO" id="GO:0016987">
    <property type="term" value="F:sigma factor activity"/>
    <property type="evidence" value="ECO:0007669"/>
    <property type="project" value="UniProtKB-KW"/>
</dbReference>
<evidence type="ECO:0000256" key="3">
    <source>
        <dbReference type="ARBA" id="ARBA00023015"/>
    </source>
</evidence>
<dbReference type="InterPro" id="IPR013325">
    <property type="entry name" value="RNA_pol_sigma_r2"/>
</dbReference>
<evidence type="ECO:0000256" key="5">
    <source>
        <dbReference type="ARBA" id="ARBA00023125"/>
    </source>
</evidence>
<evidence type="ECO:0000256" key="2">
    <source>
        <dbReference type="ARBA" id="ARBA00022969"/>
    </source>
</evidence>
<dbReference type="SUPFAM" id="SSF88659">
    <property type="entry name" value="Sigma3 and sigma4 domains of RNA polymerase sigma factors"/>
    <property type="match status" value="2"/>
</dbReference>
<evidence type="ECO:0000256" key="7">
    <source>
        <dbReference type="RuleBase" id="RU362124"/>
    </source>
</evidence>
<dbReference type="PANTHER" id="PTHR30603:SF17">
    <property type="entry name" value="RNA POLYMERASE SIGMA-G FACTOR"/>
    <property type="match status" value="1"/>
</dbReference>
<dbReference type="Gene3D" id="1.20.120.1810">
    <property type="match status" value="1"/>
</dbReference>